<keyword evidence="1" id="KW-0134">Cell wall</keyword>
<dbReference type="RefSeq" id="WP_386401024.1">
    <property type="nucleotide sequence ID" value="NZ_JBHSPT010000053.1"/>
</dbReference>
<feature type="region of interest" description="Disordered" evidence="5">
    <location>
        <begin position="241"/>
        <end position="307"/>
    </location>
</feature>
<organism evidence="9 10">
    <name type="scientific">Streptomyces pratens</name>
    <dbReference type="NCBI Taxonomy" id="887456"/>
    <lineage>
        <taxon>Bacteria</taxon>
        <taxon>Bacillati</taxon>
        <taxon>Actinomycetota</taxon>
        <taxon>Actinomycetes</taxon>
        <taxon>Kitasatosporales</taxon>
        <taxon>Streptomycetaceae</taxon>
        <taxon>Streptomyces</taxon>
    </lineage>
</organism>
<keyword evidence="3 7" id="KW-0732">Signal</keyword>
<evidence type="ECO:0000256" key="7">
    <source>
        <dbReference type="SAM" id="SignalP"/>
    </source>
</evidence>
<feature type="signal peptide" evidence="7">
    <location>
        <begin position="1"/>
        <end position="37"/>
    </location>
</feature>
<evidence type="ECO:0000256" key="2">
    <source>
        <dbReference type="ARBA" id="ARBA00022525"/>
    </source>
</evidence>
<keyword evidence="6" id="KW-0812">Transmembrane</keyword>
<name>A0ABW1M4Q1_9ACTN</name>
<dbReference type="Proteomes" id="UP001596242">
    <property type="component" value="Unassembled WGS sequence"/>
</dbReference>
<keyword evidence="6" id="KW-1133">Transmembrane helix</keyword>
<feature type="transmembrane region" description="Helical" evidence="6">
    <location>
        <begin position="310"/>
        <end position="329"/>
    </location>
</feature>
<keyword evidence="4" id="KW-0572">Peptidoglycan-anchor</keyword>
<evidence type="ECO:0000256" key="3">
    <source>
        <dbReference type="ARBA" id="ARBA00022729"/>
    </source>
</evidence>
<dbReference type="EMBL" id="JBHSPT010000053">
    <property type="protein sequence ID" value="MFC6058349.1"/>
    <property type="molecule type" value="Genomic_DNA"/>
</dbReference>
<gene>
    <name evidence="9" type="ORF">ACFP50_23700</name>
</gene>
<protein>
    <submittedName>
        <fullName evidence="9">SCO1860 family LAETG-anchored protein</fullName>
    </submittedName>
</protein>
<evidence type="ECO:0000256" key="6">
    <source>
        <dbReference type="SAM" id="Phobius"/>
    </source>
</evidence>
<accession>A0ABW1M4Q1</accession>
<evidence type="ECO:0000256" key="4">
    <source>
        <dbReference type="ARBA" id="ARBA00023088"/>
    </source>
</evidence>
<proteinExistence type="predicted"/>
<dbReference type="NCBIfam" id="NF041527">
    <property type="entry name" value="SCO1860_LAETG"/>
    <property type="match status" value="1"/>
</dbReference>
<dbReference type="InterPro" id="IPR048202">
    <property type="entry name" value="SCO1860-like"/>
</dbReference>
<feature type="chain" id="PRO_5045063460" evidence="7">
    <location>
        <begin position="38"/>
        <end position="335"/>
    </location>
</feature>
<evidence type="ECO:0000256" key="1">
    <source>
        <dbReference type="ARBA" id="ARBA00022512"/>
    </source>
</evidence>
<dbReference type="PROSITE" id="PS50847">
    <property type="entry name" value="GRAM_POS_ANCHORING"/>
    <property type="match status" value="1"/>
</dbReference>
<evidence type="ECO:0000259" key="8">
    <source>
        <dbReference type="PROSITE" id="PS50847"/>
    </source>
</evidence>
<evidence type="ECO:0000313" key="10">
    <source>
        <dbReference type="Proteomes" id="UP001596242"/>
    </source>
</evidence>
<comment type="caution">
    <text evidence="9">The sequence shown here is derived from an EMBL/GenBank/DDBJ whole genome shotgun (WGS) entry which is preliminary data.</text>
</comment>
<sequence length="335" mass="33602">MNSTNFLMPARRWAVVATATFLAAGPAALAGAGTAQATGEEGSASAVVLRTGLDVALLDKTVNVPLTVSLNEVHAPQSARRTALTADLEGVDKGKPFSVLRAEVADAKATVEGNRAESSTTLAKARIHLPGLPLLSLVELETVTSKAVCETGRTPLASVTLPGTVTVLGKRTELTAAGPTEVKVPGVGKVRLDLSKTETTSRTAAATALRLKVSVNPLKLNVAEVSGTVTLAEAMCEAPGADAAPAPGAPAVPGAQQEPEPQQEERAEAAVPPADSDTGTGVKPQGARAEQAAPAQGGLAETGGDATTPYVAGGALALLAAGGAAVLLSRRGRRT</sequence>
<reference evidence="10" key="1">
    <citation type="journal article" date="2019" name="Int. J. Syst. Evol. Microbiol.">
        <title>The Global Catalogue of Microorganisms (GCM) 10K type strain sequencing project: providing services to taxonomists for standard genome sequencing and annotation.</title>
        <authorList>
            <consortium name="The Broad Institute Genomics Platform"/>
            <consortium name="The Broad Institute Genome Sequencing Center for Infectious Disease"/>
            <person name="Wu L."/>
            <person name="Ma J."/>
        </authorList>
    </citation>
    <scope>NUCLEOTIDE SEQUENCE [LARGE SCALE GENOMIC DNA]</scope>
    <source>
        <strain evidence="10">JCM 12763</strain>
    </source>
</reference>
<keyword evidence="6" id="KW-0472">Membrane</keyword>
<feature type="domain" description="Gram-positive cocci surface proteins LPxTG" evidence="8">
    <location>
        <begin position="299"/>
        <end position="335"/>
    </location>
</feature>
<feature type="compositionally biased region" description="Low complexity" evidence="5">
    <location>
        <begin position="241"/>
        <end position="260"/>
    </location>
</feature>
<keyword evidence="10" id="KW-1185">Reference proteome</keyword>
<keyword evidence="2" id="KW-0964">Secreted</keyword>
<evidence type="ECO:0000256" key="5">
    <source>
        <dbReference type="SAM" id="MobiDB-lite"/>
    </source>
</evidence>
<dbReference type="InterPro" id="IPR019931">
    <property type="entry name" value="LPXTG_anchor"/>
</dbReference>
<dbReference type="NCBIfam" id="NF041528">
    <property type="entry name" value="strep_LAETG"/>
    <property type="match status" value="1"/>
</dbReference>
<evidence type="ECO:0000313" key="9">
    <source>
        <dbReference type="EMBL" id="MFC6058349.1"/>
    </source>
</evidence>